<keyword evidence="5 7" id="KW-0472">Membrane</keyword>
<keyword evidence="2" id="KW-1003">Cell membrane</keyword>
<evidence type="ECO:0000256" key="6">
    <source>
        <dbReference type="ARBA" id="ARBA00023315"/>
    </source>
</evidence>
<dbReference type="OrthoDB" id="9803456at2"/>
<dbReference type="Pfam" id="PF03279">
    <property type="entry name" value="Lip_A_acyltrans"/>
    <property type="match status" value="1"/>
</dbReference>
<dbReference type="PANTHER" id="PTHR30606">
    <property type="entry name" value="LIPID A BIOSYNTHESIS LAUROYL ACYLTRANSFERASE"/>
    <property type="match status" value="1"/>
</dbReference>
<keyword evidence="3" id="KW-0997">Cell inner membrane</keyword>
<proteinExistence type="predicted"/>
<reference evidence="8 9" key="1">
    <citation type="submission" date="2016-06" db="EMBL/GenBank/DDBJ databases">
        <authorList>
            <person name="Kjaerup R.B."/>
            <person name="Dalgaard T.S."/>
            <person name="Juul-Madsen H.R."/>
        </authorList>
    </citation>
    <scope>NUCLEOTIDE SEQUENCE [LARGE SCALE GENOMIC DNA]</scope>
    <source>
        <strain evidence="8 9">1245139.5</strain>
    </source>
</reference>
<keyword evidence="6" id="KW-0012">Acyltransferase</keyword>
<feature type="transmembrane region" description="Helical" evidence="7">
    <location>
        <begin position="20"/>
        <end position="42"/>
    </location>
</feature>
<keyword evidence="9" id="KW-1185">Reference proteome</keyword>
<dbReference type="PANTHER" id="PTHR30606:SF10">
    <property type="entry name" value="PHOSPHATIDYLINOSITOL MANNOSIDE ACYLTRANSFERASE"/>
    <property type="match status" value="1"/>
</dbReference>
<dbReference type="EMBL" id="LZLQ01000124">
    <property type="protein sequence ID" value="OBK12572.1"/>
    <property type="molecule type" value="Genomic_DNA"/>
</dbReference>
<gene>
    <name evidence="8" type="ORF">A5636_11155</name>
</gene>
<accession>A0A1A3MWN5</accession>
<keyword evidence="7" id="KW-1133">Transmembrane helix</keyword>
<evidence type="ECO:0008006" key="10">
    <source>
        <dbReference type="Google" id="ProtNLM"/>
    </source>
</evidence>
<evidence type="ECO:0000256" key="4">
    <source>
        <dbReference type="ARBA" id="ARBA00022679"/>
    </source>
</evidence>
<evidence type="ECO:0000256" key="1">
    <source>
        <dbReference type="ARBA" id="ARBA00004533"/>
    </source>
</evidence>
<dbReference type="CDD" id="cd07984">
    <property type="entry name" value="LPLAT_LABLAT-like"/>
    <property type="match status" value="1"/>
</dbReference>
<evidence type="ECO:0000313" key="9">
    <source>
        <dbReference type="Proteomes" id="UP000093629"/>
    </source>
</evidence>
<evidence type="ECO:0000256" key="5">
    <source>
        <dbReference type="ARBA" id="ARBA00023136"/>
    </source>
</evidence>
<comment type="subcellular location">
    <subcellularLocation>
        <location evidence="1">Cell inner membrane</location>
    </subcellularLocation>
</comment>
<dbReference type="InterPro" id="IPR004960">
    <property type="entry name" value="LipA_acyltrans"/>
</dbReference>
<dbReference type="GO" id="GO:0016746">
    <property type="term" value="F:acyltransferase activity"/>
    <property type="evidence" value="ECO:0007669"/>
    <property type="project" value="UniProtKB-KW"/>
</dbReference>
<dbReference type="AlphaFoldDB" id="A0A1A3MWN5"/>
<name>A0A1A3MWN5_MYCAS</name>
<evidence type="ECO:0000256" key="7">
    <source>
        <dbReference type="SAM" id="Phobius"/>
    </source>
</evidence>
<evidence type="ECO:0000256" key="2">
    <source>
        <dbReference type="ARBA" id="ARBA00022475"/>
    </source>
</evidence>
<keyword evidence="4" id="KW-0808">Transferase</keyword>
<dbReference type="RefSeq" id="WP_065160276.1">
    <property type="nucleotide sequence ID" value="NZ_LZLQ01000124.1"/>
</dbReference>
<organism evidence="8 9">
    <name type="scientific">Mycobacterium asiaticum</name>
    <dbReference type="NCBI Taxonomy" id="1790"/>
    <lineage>
        <taxon>Bacteria</taxon>
        <taxon>Bacillati</taxon>
        <taxon>Actinomycetota</taxon>
        <taxon>Actinomycetes</taxon>
        <taxon>Mycobacteriales</taxon>
        <taxon>Mycobacteriaceae</taxon>
        <taxon>Mycobacterium</taxon>
    </lineage>
</organism>
<dbReference type="GO" id="GO:0005886">
    <property type="term" value="C:plasma membrane"/>
    <property type="evidence" value="ECO:0007669"/>
    <property type="project" value="UniProtKB-SubCell"/>
</dbReference>
<evidence type="ECO:0000313" key="8">
    <source>
        <dbReference type="EMBL" id="OBK12572.1"/>
    </source>
</evidence>
<keyword evidence="7" id="KW-0812">Transmembrane</keyword>
<evidence type="ECO:0000256" key="3">
    <source>
        <dbReference type="ARBA" id="ARBA00022519"/>
    </source>
</evidence>
<dbReference type="GO" id="GO:0009247">
    <property type="term" value="P:glycolipid biosynthetic process"/>
    <property type="evidence" value="ECO:0007669"/>
    <property type="project" value="UniProtKB-ARBA"/>
</dbReference>
<dbReference type="Proteomes" id="UP000093629">
    <property type="component" value="Unassembled WGS sequence"/>
</dbReference>
<protein>
    <recommendedName>
        <fullName evidence="10">Phosphatidylinositol mannoside acyltransferase</fullName>
    </recommendedName>
</protein>
<sequence length="321" mass="34586">MSEPAQRPPLLRYPLVVASKLFGLLPAPVADALLTVLARLVYWRGRAQHLNVLQDFRDNVDPTAQFSSRKWRPVQAMYRALVRNANDAIWFLAAPHDTALRRFRIADPSPIYAALEAGRPAGVGAIVAFPHLGSYAALPIVLALNGLPVTAVVNRQPALMQWVLTRGAQKADLELIVIERHGGVSTTTAMADAIRRGRIVAIAGDYFRAREGAQGGTSAGVQVDLAGIKRPVGAGPALLALRTGALIVPGAVFQRKHRREPVFGEPIAAEVPLGGDDQNVRDAVQATSQRVADAIALFIRREPDQWLMPGGLVSDSVGRRP</sequence>
<comment type="caution">
    <text evidence="8">The sequence shown here is derived from an EMBL/GenBank/DDBJ whole genome shotgun (WGS) entry which is preliminary data.</text>
</comment>